<dbReference type="InterPro" id="IPR020594">
    <property type="entry name" value="Ribosomal_bL9_bac/chp"/>
</dbReference>
<evidence type="ECO:0000256" key="4">
    <source>
        <dbReference type="ARBA" id="ARBA00022884"/>
    </source>
</evidence>
<dbReference type="GO" id="GO:0006412">
    <property type="term" value="P:translation"/>
    <property type="evidence" value="ECO:0007669"/>
    <property type="project" value="UniProtKB-UniRule"/>
</dbReference>
<feature type="domain" description="Ribosomal protein L9" evidence="10">
    <location>
        <begin position="13"/>
        <end position="40"/>
    </location>
</feature>
<dbReference type="KEGG" id="too:C7K38_04350"/>
<dbReference type="HAMAP" id="MF_00503">
    <property type="entry name" value="Ribosomal_bL9"/>
    <property type="match status" value="1"/>
</dbReference>
<evidence type="ECO:0000256" key="8">
    <source>
        <dbReference type="HAMAP-Rule" id="MF_00503"/>
    </source>
</evidence>
<dbReference type="InterPro" id="IPR036935">
    <property type="entry name" value="Ribosomal_bL9_N_sf"/>
</dbReference>
<evidence type="ECO:0000313" key="14">
    <source>
        <dbReference type="Proteomes" id="UP001157039"/>
    </source>
</evidence>
<proteinExistence type="inferred from homology"/>
<evidence type="ECO:0000313" key="11">
    <source>
        <dbReference type="EMBL" id="AYW47680.1"/>
    </source>
</evidence>
<dbReference type="RefSeq" id="WP_123935007.1">
    <property type="nucleotide sequence ID" value="NZ_BSUW01000001.1"/>
</dbReference>
<reference evidence="11" key="3">
    <citation type="submission" date="2018-03" db="EMBL/GenBank/DDBJ databases">
        <authorList>
            <person name="Jeon C.O."/>
        </authorList>
    </citation>
    <scope>NUCLEOTIDE SEQUENCE</scope>
    <source>
        <strain evidence="11">JCM 31126</strain>
    </source>
</reference>
<dbReference type="GO" id="GO:0019843">
    <property type="term" value="F:rRNA binding"/>
    <property type="evidence" value="ECO:0007669"/>
    <property type="project" value="UniProtKB-UniRule"/>
</dbReference>
<dbReference type="Gene3D" id="3.10.430.100">
    <property type="entry name" value="Ribosomal protein L9, C-terminal domain"/>
    <property type="match status" value="1"/>
</dbReference>
<keyword evidence="6 8" id="KW-0687">Ribonucleoprotein</keyword>
<reference evidence="12 14" key="2">
    <citation type="journal article" date="2014" name="Int. J. Syst. Evol. Microbiol.">
        <title>Complete genome sequence of Corynebacterium casei LMG S-19264T (=DSM 44701T), isolated from a smear-ripened cheese.</title>
        <authorList>
            <consortium name="US DOE Joint Genome Institute (JGI-PGF)"/>
            <person name="Walter F."/>
            <person name="Albersmeier A."/>
            <person name="Kalinowski J."/>
            <person name="Ruckert C."/>
        </authorList>
    </citation>
    <scope>NUCLEOTIDE SEQUENCE [LARGE SCALE GENOMIC DNA]</scope>
    <source>
        <strain evidence="12 14">NBRC 114545</strain>
    </source>
</reference>
<organism evidence="12 14">
    <name type="scientific">Tetragenococcus osmophilus</name>
    <dbReference type="NCBI Taxonomy" id="526944"/>
    <lineage>
        <taxon>Bacteria</taxon>
        <taxon>Bacillati</taxon>
        <taxon>Bacillota</taxon>
        <taxon>Bacilli</taxon>
        <taxon>Lactobacillales</taxon>
        <taxon>Enterococcaceae</taxon>
        <taxon>Tetragenococcus</taxon>
    </lineage>
</organism>
<sequence>MKVIFLQDVKGKGKKGEVKDVPNGYAQNYLFKNNLAKEANQENVAAMRGKEQAQEKEEAENLKEAQELKDTLEDEKTVVEITAKVGEDGRLFGSVPSKQIAQALNKQYQIKVDKRKIELKDPIRSIGFTDVPVKLHPEVTASIKVHVVEE</sequence>
<evidence type="ECO:0000256" key="7">
    <source>
        <dbReference type="ARBA" id="ARBA00035292"/>
    </source>
</evidence>
<dbReference type="InterPro" id="IPR009027">
    <property type="entry name" value="Ribosomal_bL9/RNase_H1_N"/>
</dbReference>
<evidence type="ECO:0000313" key="13">
    <source>
        <dbReference type="Proteomes" id="UP000268310"/>
    </source>
</evidence>
<dbReference type="Proteomes" id="UP000268310">
    <property type="component" value="Chromosome"/>
</dbReference>
<keyword evidence="4 8" id="KW-0694">RNA-binding</keyword>
<dbReference type="GO" id="GO:0005840">
    <property type="term" value="C:ribosome"/>
    <property type="evidence" value="ECO:0007669"/>
    <property type="project" value="UniProtKB-KW"/>
</dbReference>
<dbReference type="FunFam" id="3.10.430.100:FF:000002">
    <property type="entry name" value="50S ribosomal protein L9"/>
    <property type="match status" value="1"/>
</dbReference>
<keyword evidence="5 8" id="KW-0689">Ribosomal protein</keyword>
<keyword evidence="9" id="KW-0175">Coiled coil</keyword>
<dbReference type="InterPro" id="IPR020069">
    <property type="entry name" value="Ribosomal_bL9_C"/>
</dbReference>
<reference evidence="12" key="4">
    <citation type="submission" date="2023-02" db="EMBL/GenBank/DDBJ databases">
        <authorList>
            <person name="Sun Q."/>
            <person name="Mori K."/>
        </authorList>
    </citation>
    <scope>NUCLEOTIDE SEQUENCE</scope>
    <source>
        <strain evidence="12">NBRC 114545</strain>
    </source>
</reference>
<dbReference type="InterPro" id="IPR020070">
    <property type="entry name" value="Ribosomal_bL9_N"/>
</dbReference>
<dbReference type="PANTHER" id="PTHR21368">
    <property type="entry name" value="50S RIBOSOMAL PROTEIN L9"/>
    <property type="match status" value="1"/>
</dbReference>
<dbReference type="PROSITE" id="PS00651">
    <property type="entry name" value="RIBOSOMAL_L9"/>
    <property type="match status" value="1"/>
</dbReference>
<dbReference type="Pfam" id="PF01281">
    <property type="entry name" value="Ribosomal_L9_N"/>
    <property type="match status" value="1"/>
</dbReference>
<keyword evidence="3 8" id="KW-0699">rRNA-binding</keyword>
<dbReference type="EMBL" id="CP027783">
    <property type="protein sequence ID" value="AYW47680.1"/>
    <property type="molecule type" value="Genomic_DNA"/>
</dbReference>
<evidence type="ECO:0000256" key="3">
    <source>
        <dbReference type="ARBA" id="ARBA00022730"/>
    </source>
</evidence>
<evidence type="ECO:0000256" key="1">
    <source>
        <dbReference type="ARBA" id="ARBA00003058"/>
    </source>
</evidence>
<evidence type="ECO:0000259" key="10">
    <source>
        <dbReference type="PROSITE" id="PS00651"/>
    </source>
</evidence>
<dbReference type="Gene3D" id="3.40.5.10">
    <property type="entry name" value="Ribosomal protein L9, N-terminal domain"/>
    <property type="match status" value="1"/>
</dbReference>
<comment type="function">
    <text evidence="1 8">Binds to the 23S rRNA.</text>
</comment>
<dbReference type="AlphaFoldDB" id="A0AA37XML8"/>
<name>A0AA37XML8_9ENTE</name>
<dbReference type="NCBIfam" id="TIGR00158">
    <property type="entry name" value="L9"/>
    <property type="match status" value="1"/>
</dbReference>
<feature type="coiled-coil region" evidence="9">
    <location>
        <begin position="36"/>
        <end position="82"/>
    </location>
</feature>
<dbReference type="Proteomes" id="UP001157039">
    <property type="component" value="Unassembled WGS sequence"/>
</dbReference>
<evidence type="ECO:0000256" key="6">
    <source>
        <dbReference type="ARBA" id="ARBA00023274"/>
    </source>
</evidence>
<gene>
    <name evidence="8 12" type="primary">rplI</name>
    <name evidence="11" type="ORF">C7K38_04350</name>
    <name evidence="12" type="ORF">GCM10025885_17590</name>
</gene>
<reference evidence="11 13" key="1">
    <citation type="journal article" date="2012" name="Int. J. Syst. Evol. Microbiol.">
        <title>Characterization of Tetragenococcus strains from sugar thick juice reveals a novel species, Tetragenococcus osmophilus sp. nov., and divides Tetragenococcus halophilus into two subspecies, T. halophilus subsp. halophilus subsp. nov. and T. halophilus subsp. flandriensis subsp. nov.</title>
        <authorList>
            <person name="Juste A."/>
            <person name="Van Trappen S."/>
            <person name="Verreth C."/>
            <person name="Cleenwerck I."/>
            <person name="De Vos P."/>
            <person name="Lievens B."/>
            <person name="Willems K.A."/>
        </authorList>
    </citation>
    <scope>NUCLEOTIDE SEQUENCE [LARGE SCALE GENOMIC DNA]</scope>
    <source>
        <strain evidence="11 13">JCM 31126</strain>
    </source>
</reference>
<dbReference type="GO" id="GO:0003735">
    <property type="term" value="F:structural constituent of ribosome"/>
    <property type="evidence" value="ECO:0007669"/>
    <property type="project" value="InterPro"/>
</dbReference>
<protein>
    <recommendedName>
        <fullName evidence="7 8">Large ribosomal subunit protein bL9</fullName>
    </recommendedName>
</protein>
<comment type="similarity">
    <text evidence="2 8">Belongs to the bacterial ribosomal protein bL9 family.</text>
</comment>
<dbReference type="FunFam" id="3.40.5.10:FF:000002">
    <property type="entry name" value="50S ribosomal protein L9"/>
    <property type="match status" value="1"/>
</dbReference>
<keyword evidence="13" id="KW-1185">Reference proteome</keyword>
<dbReference type="Pfam" id="PF03948">
    <property type="entry name" value="Ribosomal_L9_C"/>
    <property type="match status" value="1"/>
</dbReference>
<dbReference type="SUPFAM" id="SSF55653">
    <property type="entry name" value="Ribosomal protein L9 C-domain"/>
    <property type="match status" value="1"/>
</dbReference>
<dbReference type="GO" id="GO:1990904">
    <property type="term" value="C:ribonucleoprotein complex"/>
    <property type="evidence" value="ECO:0007669"/>
    <property type="project" value="UniProtKB-KW"/>
</dbReference>
<dbReference type="EMBL" id="BSUW01000001">
    <property type="protein sequence ID" value="GMA72710.1"/>
    <property type="molecule type" value="Genomic_DNA"/>
</dbReference>
<dbReference type="SUPFAM" id="SSF55658">
    <property type="entry name" value="L9 N-domain-like"/>
    <property type="match status" value="1"/>
</dbReference>
<evidence type="ECO:0000313" key="12">
    <source>
        <dbReference type="EMBL" id="GMA72710.1"/>
    </source>
</evidence>
<accession>A0AA37XML8</accession>
<evidence type="ECO:0000256" key="2">
    <source>
        <dbReference type="ARBA" id="ARBA00010605"/>
    </source>
</evidence>
<dbReference type="InterPro" id="IPR000244">
    <property type="entry name" value="Ribosomal_bL9"/>
</dbReference>
<dbReference type="InterPro" id="IPR036791">
    <property type="entry name" value="Ribosomal_bL9_C_sf"/>
</dbReference>
<evidence type="ECO:0000256" key="9">
    <source>
        <dbReference type="SAM" id="Coils"/>
    </source>
</evidence>
<evidence type="ECO:0000256" key="5">
    <source>
        <dbReference type="ARBA" id="ARBA00022980"/>
    </source>
</evidence>